<feature type="compositionally biased region" description="Polar residues" evidence="1">
    <location>
        <begin position="346"/>
        <end position="356"/>
    </location>
</feature>
<name>A0A939ED53_9HYPH</name>
<comment type="caution">
    <text evidence="3">The sequence shown here is derived from an EMBL/GenBank/DDBJ whole genome shotgun (WGS) entry which is preliminary data.</text>
</comment>
<feature type="region of interest" description="Disordered" evidence="1">
    <location>
        <begin position="345"/>
        <end position="370"/>
    </location>
</feature>
<evidence type="ECO:0000256" key="1">
    <source>
        <dbReference type="SAM" id="MobiDB-lite"/>
    </source>
</evidence>
<evidence type="ECO:0000313" key="3">
    <source>
        <dbReference type="EMBL" id="MBN9670387.1"/>
    </source>
</evidence>
<keyword evidence="2" id="KW-0812">Transmembrane</keyword>
<organism evidence="3 4">
    <name type="scientific">Roseibium aggregatum</name>
    <dbReference type="NCBI Taxonomy" id="187304"/>
    <lineage>
        <taxon>Bacteria</taxon>
        <taxon>Pseudomonadati</taxon>
        <taxon>Pseudomonadota</taxon>
        <taxon>Alphaproteobacteria</taxon>
        <taxon>Hyphomicrobiales</taxon>
        <taxon>Stappiaceae</taxon>
        <taxon>Roseibium</taxon>
    </lineage>
</organism>
<feature type="region of interest" description="Disordered" evidence="1">
    <location>
        <begin position="273"/>
        <end position="314"/>
    </location>
</feature>
<evidence type="ECO:0000256" key="2">
    <source>
        <dbReference type="SAM" id="Phobius"/>
    </source>
</evidence>
<proteinExistence type="predicted"/>
<evidence type="ECO:0000313" key="4">
    <source>
        <dbReference type="Proteomes" id="UP000664096"/>
    </source>
</evidence>
<keyword evidence="2" id="KW-0472">Membrane</keyword>
<feature type="transmembrane region" description="Helical" evidence="2">
    <location>
        <begin position="16"/>
        <end position="38"/>
    </location>
</feature>
<feature type="compositionally biased region" description="Low complexity" evidence="1">
    <location>
        <begin position="357"/>
        <end position="370"/>
    </location>
</feature>
<keyword evidence="2" id="KW-1133">Transmembrane helix</keyword>
<dbReference type="Proteomes" id="UP000664096">
    <property type="component" value="Unassembled WGS sequence"/>
</dbReference>
<feature type="compositionally biased region" description="Polar residues" evidence="1">
    <location>
        <begin position="273"/>
        <end position="284"/>
    </location>
</feature>
<dbReference type="AlphaFoldDB" id="A0A939ED53"/>
<dbReference type="RefSeq" id="WP_207139875.1">
    <property type="nucleotide sequence ID" value="NZ_JAEKJZ010000001.1"/>
</dbReference>
<dbReference type="EMBL" id="JAEKJZ010000001">
    <property type="protein sequence ID" value="MBN9670387.1"/>
    <property type="molecule type" value="Genomic_DNA"/>
</dbReference>
<protein>
    <submittedName>
        <fullName evidence="3">Uncharacterized protein</fullName>
    </submittedName>
</protein>
<sequence>MTAVPYNLDSQWDVPAYIWPAVLGCSVALHLAVLVYGLPAFPWSSEKPVDPVKTEVILEEGGPVFEAATAVEIETVEAAVPQTAETDPSVIPAKPLVPQADAIEATAVSSQSVQVATVAAERPETVVAGQVQSQQAPQAALSPVQEISPVLPEAGLQTSPEPETAAAAVPLATVVPDVKTPASVAPATVTGDEDIGPAVVLQAQEAAPISSVAAPSAAVEPVAPLSGVSAVEAVAPVNTPTAVVVAPAAGQPVVQSNQDVAPVLAQENATVVASSGTEPETANAISPPPVSDAQVDPGVSATVTPSSGSGQVGTPDAVAIVTQTSTPAVQPVDAVKQELAAVQPSDIDTSTVSPNRPETTPVPVFAPPADAAPGVPPEEVASIDPLAKVTSYVAGYDPGACAHLTVTDAGAESASVAAYGAGIEAFIDFDRKFAADQGFEANVAVTLITRPQCALLEALGLSNGIEAAGLVDLDRTVVKSGSAVTGIVQRDLPLDRIAEAQQSGMPLNGRGPPELYVIDDAGQIHDGRGFILPASNAVTAGGWRFAVPVTLQSRAKSETALVLAVWNRPSRNQPARFGTLPANRIASVLAEPGVFSLSSFKVSR</sequence>
<reference evidence="3" key="1">
    <citation type="submission" date="2020-12" db="EMBL/GenBank/DDBJ databases">
        <title>Oil enriched cultivation method for isolating marine PHA-producing bacteria.</title>
        <authorList>
            <person name="Zheng W."/>
            <person name="Yu S."/>
            <person name="Huang Y."/>
        </authorList>
    </citation>
    <scope>NUCLEOTIDE SEQUENCE</scope>
    <source>
        <strain evidence="3">SY-2-12</strain>
    </source>
</reference>
<accession>A0A939ED53</accession>
<gene>
    <name evidence="3" type="ORF">JF539_08550</name>
</gene>